<reference evidence="2 3" key="1">
    <citation type="submission" date="2018-01" db="EMBL/GenBank/DDBJ databases">
        <title>A novel member of the phylum Bacteroidetes isolated from glacier ice.</title>
        <authorList>
            <person name="Liu Q."/>
            <person name="Xin Y.-H."/>
        </authorList>
    </citation>
    <scope>NUCLEOTIDE SEQUENCE [LARGE SCALE GENOMIC DNA]</scope>
    <source>
        <strain evidence="2 3">RB1R16</strain>
    </source>
</reference>
<dbReference type="Pfam" id="PF20862">
    <property type="entry name" value="DUF6843"/>
    <property type="match status" value="1"/>
</dbReference>
<gene>
    <name evidence="2" type="ORF">CJD36_017155</name>
</gene>
<accession>A0A2S7SRX2</accession>
<name>A0A2S7SRX2_9BACT</name>
<dbReference type="AlphaFoldDB" id="A0A2S7SRX2"/>
<keyword evidence="3" id="KW-1185">Reference proteome</keyword>
<evidence type="ECO:0000313" key="2">
    <source>
        <dbReference type="EMBL" id="PQJ09663.1"/>
    </source>
</evidence>
<dbReference type="Proteomes" id="UP000239872">
    <property type="component" value="Unassembled WGS sequence"/>
</dbReference>
<comment type="caution">
    <text evidence="2">The sequence shown here is derived from an EMBL/GenBank/DDBJ whole genome shotgun (WGS) entry which is preliminary data.</text>
</comment>
<protein>
    <recommendedName>
        <fullName evidence="1">DUF6843 domain-containing protein</fullName>
    </recommendedName>
</protein>
<dbReference type="OrthoDB" id="980638at2"/>
<organism evidence="2 3">
    <name type="scientific">Flavipsychrobacter stenotrophus</name>
    <dbReference type="NCBI Taxonomy" id="2077091"/>
    <lineage>
        <taxon>Bacteria</taxon>
        <taxon>Pseudomonadati</taxon>
        <taxon>Bacteroidota</taxon>
        <taxon>Chitinophagia</taxon>
        <taxon>Chitinophagales</taxon>
        <taxon>Chitinophagaceae</taxon>
        <taxon>Flavipsychrobacter</taxon>
    </lineage>
</organism>
<dbReference type="EMBL" id="PPSL01000005">
    <property type="protein sequence ID" value="PQJ09663.1"/>
    <property type="molecule type" value="Genomic_DNA"/>
</dbReference>
<dbReference type="RefSeq" id="WP_105040435.1">
    <property type="nucleotide sequence ID" value="NZ_PPSL01000005.1"/>
</dbReference>
<evidence type="ECO:0000259" key="1">
    <source>
        <dbReference type="Pfam" id="PF20862"/>
    </source>
</evidence>
<feature type="domain" description="DUF6843" evidence="1">
    <location>
        <begin position="9"/>
        <end position="61"/>
    </location>
</feature>
<proteinExistence type="predicted"/>
<evidence type="ECO:0000313" key="3">
    <source>
        <dbReference type="Proteomes" id="UP000239872"/>
    </source>
</evidence>
<sequence>MRVSRLFILIVPEGYIGRIAIIYNQQKGVKTEYTKDGRRILRIPACGILKTQFTALYGIVSSDAEEDYFKFCYSDNPTLGSSADTITFLKDYSKVDSLPQNGIFIFNRGLGGFGVGNVDYKDVEEFFVDTLKNREKYRSFNFDQVDLDRCN</sequence>
<dbReference type="InterPro" id="IPR049293">
    <property type="entry name" value="DUF6843"/>
</dbReference>